<dbReference type="WBParaSite" id="PS1159_v2.g4641.t1">
    <property type="protein sequence ID" value="PS1159_v2.g4641.t1"/>
    <property type="gene ID" value="PS1159_v2.g4641"/>
</dbReference>
<organism evidence="1 2">
    <name type="scientific">Panagrolaimus sp. PS1159</name>
    <dbReference type="NCBI Taxonomy" id="55785"/>
    <lineage>
        <taxon>Eukaryota</taxon>
        <taxon>Metazoa</taxon>
        <taxon>Ecdysozoa</taxon>
        <taxon>Nematoda</taxon>
        <taxon>Chromadorea</taxon>
        <taxon>Rhabditida</taxon>
        <taxon>Tylenchina</taxon>
        <taxon>Panagrolaimomorpha</taxon>
        <taxon>Panagrolaimoidea</taxon>
        <taxon>Panagrolaimidae</taxon>
        <taxon>Panagrolaimus</taxon>
    </lineage>
</organism>
<evidence type="ECO:0000313" key="2">
    <source>
        <dbReference type="WBParaSite" id="PS1159_v2.g4641.t1"/>
    </source>
</evidence>
<accession>A0AC35GGI9</accession>
<sequence>ASSDMSSPSSNADATQQKFLDLTSPAFENNEEEPINSAENGSHLSDFVFDSSKPVKPGEANYVCDYESVSEELPPATKSSSDTAAAAANSDIDYTDEASNKSSDTEEENNKAEEKSLETQTNDNQRDDVRGFFCYANSTPKRKEKPKKKLHESPSTPHASPVEPLKEREKEKEKLVENVVEEISKEGVYCSDDAISDSNDSFSSTQQNFPIVITHCSLDNENESIDADTEDEEYTTQKFSIVTADDERKEDESQPDTVKVPEEKQEVIKSLGEKYVAEFDIVNVDKEPEVVLFKHECKLFTFVNERKETLYFGLGDVMIKSLFNQKKFHQVDIVFVRHNDQRICADFTINGEMFLTDKTDAKNCGIITYKDNSDDVAIPTIFVIKFREKESYDEFKRFYNDAVENARASVKHGPENEKLTKSKLIAEAEQTGVPFKRPRTLCKSLSIQPPTATFGSVKSETSFSTSYVSYTPPLPTPRRPSQSVQISDNADVSDDGF</sequence>
<reference evidence="2" key="1">
    <citation type="submission" date="2022-11" db="UniProtKB">
        <authorList>
            <consortium name="WormBaseParasite"/>
        </authorList>
    </citation>
    <scope>IDENTIFICATION</scope>
</reference>
<evidence type="ECO:0000313" key="1">
    <source>
        <dbReference type="Proteomes" id="UP000887580"/>
    </source>
</evidence>
<name>A0AC35GGI9_9BILA</name>
<dbReference type="Proteomes" id="UP000887580">
    <property type="component" value="Unplaced"/>
</dbReference>
<proteinExistence type="predicted"/>
<protein>
    <submittedName>
        <fullName evidence="2">RanBD1 domain-containing protein</fullName>
    </submittedName>
</protein>